<feature type="region of interest" description="Disordered" evidence="1">
    <location>
        <begin position="1"/>
        <end position="34"/>
    </location>
</feature>
<accession>A0A2T9Z6B2</accession>
<reference evidence="2 3" key="1">
    <citation type="journal article" date="2018" name="MBio">
        <title>Comparative Genomics Reveals the Core Gene Toolbox for the Fungus-Insect Symbiosis.</title>
        <authorList>
            <person name="Wang Y."/>
            <person name="Stata M."/>
            <person name="Wang W."/>
            <person name="Stajich J.E."/>
            <person name="White M.M."/>
            <person name="Moncalvo J.M."/>
        </authorList>
    </citation>
    <scope>NUCLEOTIDE SEQUENCE [LARGE SCALE GENOMIC DNA]</scope>
    <source>
        <strain evidence="2 3">SC-DP-2</strain>
    </source>
</reference>
<gene>
    <name evidence="2" type="ORF">BB560_005399</name>
</gene>
<proteinExistence type="predicted"/>
<organism evidence="2 3">
    <name type="scientific">Smittium megazygosporum</name>
    <dbReference type="NCBI Taxonomy" id="133381"/>
    <lineage>
        <taxon>Eukaryota</taxon>
        <taxon>Fungi</taxon>
        <taxon>Fungi incertae sedis</taxon>
        <taxon>Zoopagomycota</taxon>
        <taxon>Kickxellomycotina</taxon>
        <taxon>Harpellomycetes</taxon>
        <taxon>Harpellales</taxon>
        <taxon>Legeriomycetaceae</taxon>
        <taxon>Smittium</taxon>
    </lineage>
</organism>
<comment type="caution">
    <text evidence="2">The sequence shown here is derived from an EMBL/GenBank/DDBJ whole genome shotgun (WGS) entry which is preliminary data.</text>
</comment>
<evidence type="ECO:0000313" key="3">
    <source>
        <dbReference type="Proteomes" id="UP000245609"/>
    </source>
</evidence>
<evidence type="ECO:0000313" key="2">
    <source>
        <dbReference type="EMBL" id="PVV00134.1"/>
    </source>
</evidence>
<dbReference type="Proteomes" id="UP000245609">
    <property type="component" value="Unassembled WGS sequence"/>
</dbReference>
<feature type="region of interest" description="Disordered" evidence="1">
    <location>
        <begin position="177"/>
        <end position="219"/>
    </location>
</feature>
<feature type="compositionally biased region" description="Polar residues" evidence="1">
    <location>
        <begin position="181"/>
        <end position="219"/>
    </location>
</feature>
<feature type="compositionally biased region" description="Polar residues" evidence="1">
    <location>
        <begin position="246"/>
        <end position="257"/>
    </location>
</feature>
<protein>
    <submittedName>
        <fullName evidence="2">Uncharacterized protein</fullName>
    </submittedName>
</protein>
<dbReference type="EMBL" id="MBFS01002177">
    <property type="protein sequence ID" value="PVV00134.1"/>
    <property type="molecule type" value="Genomic_DNA"/>
</dbReference>
<feature type="compositionally biased region" description="Polar residues" evidence="1">
    <location>
        <begin position="13"/>
        <end position="31"/>
    </location>
</feature>
<keyword evidence="3" id="KW-1185">Reference proteome</keyword>
<dbReference type="AlphaFoldDB" id="A0A2T9Z6B2"/>
<feature type="region of interest" description="Disordered" evidence="1">
    <location>
        <begin position="243"/>
        <end position="262"/>
    </location>
</feature>
<dbReference type="OrthoDB" id="21443at2759"/>
<name>A0A2T9Z6B2_9FUNG</name>
<evidence type="ECO:0000256" key="1">
    <source>
        <dbReference type="SAM" id="MobiDB-lite"/>
    </source>
</evidence>
<sequence>MSLENAFNKFQKRQNTLSSQKSEPQKPTAQSVEFDIDLGLEDIPDFNLSDIPTAKHIPVAKSTSEQSKSSNTENLLDFDLDFEEFDSISFQADSHQKESNTVSESLKLLESPINTSIETDTHPPISPHRPPLKRKLIFNQEAINELAVQNSKNQLDGLLGLDFDDDFLVDEIESSLKEKNTQSPVPSQYMLTPSKPPSSSRANNPKTNTTDYNHNKYPNQNVSINNTNTINRSDSNVFVTPANRPSRINLNKNQSILPPNGSLKIDRQASVTKKVSSINRTVSFSERSIPGPAGITGNALGTSSYRDDDPSDSSHCELLKNPWKTTSGTFGDQDFDTATWAELLKECKISEYKPSSIHQLDNTNTFTSWSIKKIHETRQPMFVPYLLVLVSEYSPSDQDSSATLIDPTGQ</sequence>